<organism evidence="1 2">
    <name type="scientific">Clostridium muellerianum</name>
    <dbReference type="NCBI Taxonomy" id="2716538"/>
    <lineage>
        <taxon>Bacteria</taxon>
        <taxon>Bacillati</taxon>
        <taxon>Bacillota</taxon>
        <taxon>Clostridia</taxon>
        <taxon>Eubacteriales</taxon>
        <taxon>Clostridiaceae</taxon>
        <taxon>Clostridium</taxon>
    </lineage>
</organism>
<dbReference type="Proteomes" id="UP000537131">
    <property type="component" value="Unassembled WGS sequence"/>
</dbReference>
<sequence>MKRKDYMRKVYKNFYDFITECSSKELEYFILNSSFTTDFNTKIKQLIEDIESEGKSNIEATIIFSTKGEIALIDSYIIGRHVANNYKIYMEQQYKQNSLNKIVHYIVNSNKKSKKDFLILSFVELYNTLESIYCDIKCKKEMVDRYKESYNLKKYENDNCVVIIAVILILEDICKYMSIEEEILVEAIDFQVNKL</sequence>
<accession>A0A7Y0HP26</accession>
<comment type="caution">
    <text evidence="1">The sequence shown here is derived from an EMBL/GenBank/DDBJ whole genome shotgun (WGS) entry which is preliminary data.</text>
</comment>
<gene>
    <name evidence="1" type="ORF">HBE96_06045</name>
</gene>
<name>A0A7Y0HP26_9CLOT</name>
<dbReference type="RefSeq" id="WP_169296858.1">
    <property type="nucleotide sequence ID" value="NZ_JABBNI010000011.1"/>
</dbReference>
<reference evidence="1 2" key="1">
    <citation type="submission" date="2020-04" db="EMBL/GenBank/DDBJ databases">
        <authorList>
            <person name="Doyle D.A."/>
        </authorList>
    </citation>
    <scope>NUCLEOTIDE SEQUENCE [LARGE SCALE GENOMIC DNA]</scope>
    <source>
        <strain evidence="1 2">P21</strain>
    </source>
</reference>
<evidence type="ECO:0000313" key="2">
    <source>
        <dbReference type="Proteomes" id="UP000537131"/>
    </source>
</evidence>
<dbReference type="EMBL" id="JABBNI010000011">
    <property type="protein sequence ID" value="NMM62253.1"/>
    <property type="molecule type" value="Genomic_DNA"/>
</dbReference>
<reference evidence="1 2" key="2">
    <citation type="submission" date="2020-06" db="EMBL/GenBank/DDBJ databases">
        <title>Complete Genome Sequence of Clostridium muelleri sp. nov. P21T, an Acid-Alcohol Producing Acetogen Isolated from Old Hay.</title>
        <authorList>
            <person name="Duncan K.E."/>
            <person name="Tanner R.S."/>
        </authorList>
    </citation>
    <scope>NUCLEOTIDE SEQUENCE [LARGE SCALE GENOMIC DNA]</scope>
    <source>
        <strain evidence="1 2">P21</strain>
    </source>
</reference>
<keyword evidence="2" id="KW-1185">Reference proteome</keyword>
<evidence type="ECO:0000313" key="1">
    <source>
        <dbReference type="EMBL" id="NMM62253.1"/>
    </source>
</evidence>
<protein>
    <submittedName>
        <fullName evidence="1">Uncharacterized protein</fullName>
    </submittedName>
</protein>
<proteinExistence type="predicted"/>
<dbReference type="AlphaFoldDB" id="A0A7Y0HP26"/>